<evidence type="ECO:0000256" key="2">
    <source>
        <dbReference type="ARBA" id="ARBA00022670"/>
    </source>
</evidence>
<dbReference type="InterPro" id="IPR001915">
    <property type="entry name" value="Peptidase_M48"/>
</dbReference>
<proteinExistence type="predicted"/>
<accession>A0A6F8PK58</accession>
<keyword evidence="5" id="KW-0862">Zinc</keyword>
<evidence type="ECO:0000313" key="9">
    <source>
        <dbReference type="EMBL" id="BBP42458.1"/>
    </source>
</evidence>
<name>A0A6F8PK58_9GAMM</name>
<evidence type="ECO:0000256" key="6">
    <source>
        <dbReference type="ARBA" id="ARBA00023049"/>
    </source>
</evidence>
<dbReference type="GO" id="GO:0051603">
    <property type="term" value="P:proteolysis involved in protein catabolic process"/>
    <property type="evidence" value="ECO:0007669"/>
    <property type="project" value="TreeGrafter"/>
</dbReference>
<feature type="domain" description="Peptidase M48" evidence="8">
    <location>
        <begin position="67"/>
        <end position="249"/>
    </location>
</feature>
<protein>
    <recommendedName>
        <fullName evidence="8">Peptidase M48 domain-containing protein</fullName>
    </recommendedName>
</protein>
<dbReference type="Gene3D" id="3.30.2010.10">
    <property type="entry name" value="Metalloproteases ('zincins'), catalytic domain"/>
    <property type="match status" value="1"/>
</dbReference>
<dbReference type="AlphaFoldDB" id="A0A6F8PK58"/>
<keyword evidence="7" id="KW-0732">Signal</keyword>
<keyword evidence="3" id="KW-0479">Metal-binding</keyword>
<evidence type="ECO:0000256" key="1">
    <source>
        <dbReference type="ARBA" id="ARBA00001947"/>
    </source>
</evidence>
<dbReference type="EMBL" id="AP021888">
    <property type="protein sequence ID" value="BBP42458.1"/>
    <property type="molecule type" value="Genomic_DNA"/>
</dbReference>
<dbReference type="RefSeq" id="WP_243831539.1">
    <property type="nucleotide sequence ID" value="NZ_AP021888.1"/>
</dbReference>
<evidence type="ECO:0000256" key="5">
    <source>
        <dbReference type="ARBA" id="ARBA00022833"/>
    </source>
</evidence>
<keyword evidence="6" id="KW-0482">Metalloprotease</keyword>
<evidence type="ECO:0000256" key="7">
    <source>
        <dbReference type="SAM" id="SignalP"/>
    </source>
</evidence>
<evidence type="ECO:0000313" key="10">
    <source>
        <dbReference type="Proteomes" id="UP000501466"/>
    </source>
</evidence>
<organism evidence="9 10">
    <name type="scientific">Thiosulfativibrio zosterae</name>
    <dbReference type="NCBI Taxonomy" id="2675053"/>
    <lineage>
        <taxon>Bacteria</taxon>
        <taxon>Pseudomonadati</taxon>
        <taxon>Pseudomonadota</taxon>
        <taxon>Gammaproteobacteria</taxon>
        <taxon>Thiotrichales</taxon>
        <taxon>Piscirickettsiaceae</taxon>
        <taxon>Thiosulfativibrio</taxon>
    </lineage>
</organism>
<dbReference type="GO" id="GO:0016020">
    <property type="term" value="C:membrane"/>
    <property type="evidence" value="ECO:0007669"/>
    <property type="project" value="TreeGrafter"/>
</dbReference>
<dbReference type="Proteomes" id="UP000501466">
    <property type="component" value="Chromosome"/>
</dbReference>
<feature type="signal peptide" evidence="7">
    <location>
        <begin position="1"/>
        <end position="20"/>
    </location>
</feature>
<keyword evidence="4" id="KW-0378">Hydrolase</keyword>
<dbReference type="Pfam" id="PF01435">
    <property type="entry name" value="Peptidase_M48"/>
    <property type="match status" value="1"/>
</dbReference>
<keyword evidence="2" id="KW-0645">Protease</keyword>
<keyword evidence="10" id="KW-1185">Reference proteome</keyword>
<evidence type="ECO:0000256" key="3">
    <source>
        <dbReference type="ARBA" id="ARBA00022723"/>
    </source>
</evidence>
<dbReference type="InterPro" id="IPR051156">
    <property type="entry name" value="Mito/Outer_Membr_Metalloprot"/>
</dbReference>
<dbReference type="GO" id="GO:0004222">
    <property type="term" value="F:metalloendopeptidase activity"/>
    <property type="evidence" value="ECO:0007669"/>
    <property type="project" value="InterPro"/>
</dbReference>
<dbReference type="PANTHER" id="PTHR22726">
    <property type="entry name" value="METALLOENDOPEPTIDASE OMA1"/>
    <property type="match status" value="1"/>
</dbReference>
<comment type="cofactor">
    <cofactor evidence="1">
        <name>Zn(2+)</name>
        <dbReference type="ChEBI" id="CHEBI:29105"/>
    </cofactor>
</comment>
<dbReference type="KEGG" id="tzo:THMIRHAT_02040"/>
<sequence>MILRLLVLGLLSSLSLQVQALQNTRMSVLEAADEWTPQDLEAEIYFGRNLAAKMLGQSPLYADEVAQGYVNELGASLAKNSNRPDLKFYFAILDDEQINAFAAPGGYVFITKGAIEFCENEAELAGILAHEIGHVTERHIVKQLKIRGKNADQMTGLMSSMIMGGGQTLTSAFSMAMDEALDTWKGAGLKDRKDEYQADQISTEILLKTGYDPKALAGYLARVSEHKEEVKDRVRTHPPFHLRIKAIEQQLYGTKPLDQFENPQRLNNNLASIFKYVEEETLAKNLFLYAPPLESESFQSYLNQMNGAVNAVQGKKNVLPVFAVLSDEVFYKRYDYFTVISSGLLSQLENEAQLASLLTVFSIPEGQKNIDDAISMAMINLGYNPMAWVEVLSHFEAQIQDFEFQNAKVRSQQLRKDLSDDGALNQKRWQEQFKFALAETVEKGILPLAYMAQIDASEKRNRYLNLVAYSIAKAIGYENFNGLLVIQSDLPMMRLQVNQVLLSSSVLNELNNEAELAGLIANTMLYGLNRRQNLQKHSDEIYLEADSSTMSLLNELGYGPAHWLAYLKARETKGSSEFKNLINQSNIDDRTAILTQKTQGRPAWKRFGQSHEQRFKEYMKS</sequence>
<gene>
    <name evidence="9" type="ORF">THMIRHAT_02040</name>
</gene>
<feature type="chain" id="PRO_5026263879" description="Peptidase M48 domain-containing protein" evidence="7">
    <location>
        <begin position="21"/>
        <end position="621"/>
    </location>
</feature>
<evidence type="ECO:0000256" key="4">
    <source>
        <dbReference type="ARBA" id="ARBA00022801"/>
    </source>
</evidence>
<dbReference type="PANTHER" id="PTHR22726:SF1">
    <property type="entry name" value="METALLOENDOPEPTIDASE OMA1, MITOCHONDRIAL"/>
    <property type="match status" value="1"/>
</dbReference>
<dbReference type="GO" id="GO:0046872">
    <property type="term" value="F:metal ion binding"/>
    <property type="evidence" value="ECO:0007669"/>
    <property type="project" value="UniProtKB-KW"/>
</dbReference>
<reference evidence="10" key="1">
    <citation type="submission" date="2019-11" db="EMBL/GenBank/DDBJ databases">
        <title>Isolation and characterization of two novel species in the genus Thiomicrorhabdus.</title>
        <authorList>
            <person name="Mochizuki J."/>
            <person name="Kojima H."/>
            <person name="Fukui M."/>
        </authorList>
    </citation>
    <scope>NUCLEOTIDE SEQUENCE [LARGE SCALE GENOMIC DNA]</scope>
    <source>
        <strain evidence="10">AkT22</strain>
    </source>
</reference>
<evidence type="ECO:0000259" key="8">
    <source>
        <dbReference type="Pfam" id="PF01435"/>
    </source>
</evidence>